<keyword evidence="2" id="KW-0472">Membrane</keyword>
<name>A0A6C0ERZ3_9ZZZZ</name>
<evidence type="ECO:0000313" key="3">
    <source>
        <dbReference type="EMBL" id="QHT31060.1"/>
    </source>
</evidence>
<evidence type="ECO:0000256" key="2">
    <source>
        <dbReference type="SAM" id="Phobius"/>
    </source>
</evidence>
<feature type="transmembrane region" description="Helical" evidence="2">
    <location>
        <begin position="42"/>
        <end position="64"/>
    </location>
</feature>
<protein>
    <submittedName>
        <fullName evidence="3">Uncharacterized protein</fullName>
    </submittedName>
</protein>
<organism evidence="3">
    <name type="scientific">viral metagenome</name>
    <dbReference type="NCBI Taxonomy" id="1070528"/>
    <lineage>
        <taxon>unclassified sequences</taxon>
        <taxon>metagenomes</taxon>
        <taxon>organismal metagenomes</taxon>
    </lineage>
</organism>
<feature type="coiled-coil region" evidence="1">
    <location>
        <begin position="145"/>
        <end position="172"/>
    </location>
</feature>
<keyword evidence="1" id="KW-0175">Coiled coil</keyword>
<proteinExistence type="predicted"/>
<evidence type="ECO:0000256" key="1">
    <source>
        <dbReference type="SAM" id="Coils"/>
    </source>
</evidence>
<reference evidence="3" key="1">
    <citation type="journal article" date="2020" name="Nature">
        <title>Giant virus diversity and host interactions through global metagenomics.</title>
        <authorList>
            <person name="Schulz F."/>
            <person name="Roux S."/>
            <person name="Paez-Espino D."/>
            <person name="Jungbluth S."/>
            <person name="Walsh D.A."/>
            <person name="Denef V.J."/>
            <person name="McMahon K.D."/>
            <person name="Konstantinidis K.T."/>
            <person name="Eloe-Fadrosh E.A."/>
            <person name="Kyrpides N.C."/>
            <person name="Woyke T."/>
        </authorList>
    </citation>
    <scope>NUCLEOTIDE SEQUENCE</scope>
    <source>
        <strain evidence="3">GVMAG-M-3300009155-2</strain>
    </source>
</reference>
<sequence>MENTNNISTSILQSSDTYSLGESLTPTNSGNSFVDGIKNISITTWVIIILIFAFLGFNIFVYLAKGTQDITGFFGPLLQKILGYTASVTGQVVDVSAEGAKTVVNTTADVATSGLSEIQNVAQGNSSLKSQPVQNTIQQPDLLANNTLNKSLNSSQSKLNNQEQDYEASEASSSLHLSGGKSGWCYIGEERGIRTCAQVGDNDMCMSGDIFPSQEICVNPSLRS</sequence>
<accession>A0A6C0ERZ3</accession>
<keyword evidence="2" id="KW-0812">Transmembrane</keyword>
<dbReference type="EMBL" id="MN738915">
    <property type="protein sequence ID" value="QHT31060.1"/>
    <property type="molecule type" value="Genomic_DNA"/>
</dbReference>
<dbReference type="AlphaFoldDB" id="A0A6C0ERZ3"/>
<keyword evidence="2" id="KW-1133">Transmembrane helix</keyword>